<protein>
    <submittedName>
        <fullName evidence="1">Uncharacterized protein</fullName>
    </submittedName>
</protein>
<evidence type="ECO:0000313" key="2">
    <source>
        <dbReference type="Proteomes" id="UP001163823"/>
    </source>
</evidence>
<comment type="caution">
    <text evidence="1">The sequence shown here is derived from an EMBL/GenBank/DDBJ whole genome shotgun (WGS) entry which is preliminary data.</text>
</comment>
<reference evidence="1" key="1">
    <citation type="journal article" date="2023" name="Science">
        <title>Elucidation of the pathway for biosynthesis of saponin adjuvants from the soapbark tree.</title>
        <authorList>
            <person name="Reed J."/>
            <person name="Orme A."/>
            <person name="El-Demerdash A."/>
            <person name="Owen C."/>
            <person name="Martin L.B.B."/>
            <person name="Misra R.C."/>
            <person name="Kikuchi S."/>
            <person name="Rejzek M."/>
            <person name="Martin A.C."/>
            <person name="Harkess A."/>
            <person name="Leebens-Mack J."/>
            <person name="Louveau T."/>
            <person name="Stephenson M.J."/>
            <person name="Osbourn A."/>
        </authorList>
    </citation>
    <scope>NUCLEOTIDE SEQUENCE</scope>
    <source>
        <strain evidence="1">S10</strain>
    </source>
</reference>
<sequence>MANPITDINLATGSSRPRTMLHGEVLDYNHGKGDATFKVEGRGFNNSTEVVNIVHEYGLENERGLFIAMKIQNSRGGGLHIEMRTEANFVLVPRRQQKSITGSGSFSVSEIQTESYSYGPSGTTSRDDDRGVFIVEKAIGNGCVRMLRITHKYYNAERDGPLTIEHKKDTVGNGKSYTARKCYSLCFVVKIGIARNGCLHVKVEFSDSQVPPTPINLLASILSNNKGKGGNQNVRGLVNSSGTTVGDGNGCIIFHQCNF</sequence>
<organism evidence="1 2">
    <name type="scientific">Quillaja saponaria</name>
    <name type="common">Soap bark tree</name>
    <dbReference type="NCBI Taxonomy" id="32244"/>
    <lineage>
        <taxon>Eukaryota</taxon>
        <taxon>Viridiplantae</taxon>
        <taxon>Streptophyta</taxon>
        <taxon>Embryophyta</taxon>
        <taxon>Tracheophyta</taxon>
        <taxon>Spermatophyta</taxon>
        <taxon>Magnoliopsida</taxon>
        <taxon>eudicotyledons</taxon>
        <taxon>Gunneridae</taxon>
        <taxon>Pentapetalae</taxon>
        <taxon>rosids</taxon>
        <taxon>fabids</taxon>
        <taxon>Fabales</taxon>
        <taxon>Quillajaceae</taxon>
        <taxon>Quillaja</taxon>
    </lineage>
</organism>
<dbReference type="KEGG" id="qsa:O6P43_003649"/>
<keyword evidence="2" id="KW-1185">Reference proteome</keyword>
<dbReference type="EMBL" id="JARAOO010000002">
    <property type="protein sequence ID" value="KAJ7980365.1"/>
    <property type="molecule type" value="Genomic_DNA"/>
</dbReference>
<accession>A0AAD7VLS6</accession>
<evidence type="ECO:0000313" key="1">
    <source>
        <dbReference type="EMBL" id="KAJ7980365.1"/>
    </source>
</evidence>
<gene>
    <name evidence="1" type="ORF">O6P43_003649</name>
</gene>
<dbReference type="AlphaFoldDB" id="A0AAD7VLS6"/>
<name>A0AAD7VLS6_QUISA</name>
<dbReference type="Proteomes" id="UP001163823">
    <property type="component" value="Chromosome 2"/>
</dbReference>
<proteinExistence type="predicted"/>